<keyword evidence="1 4" id="KW-0489">Methyltransferase</keyword>
<gene>
    <name evidence="4" type="ORF">EGY25_03130</name>
</gene>
<dbReference type="NCBIfam" id="TIGR04290">
    <property type="entry name" value="meth_Rta_06860"/>
    <property type="match status" value="1"/>
</dbReference>
<comment type="caution">
    <text evidence="4">The sequence shown here is derived from an EMBL/GenBank/DDBJ whole genome shotgun (WGS) entry which is preliminary data.</text>
</comment>
<dbReference type="EMBL" id="SPVH01000002">
    <property type="protein sequence ID" value="TFW14210.1"/>
    <property type="molecule type" value="Genomic_DNA"/>
</dbReference>
<reference evidence="4 5" key="1">
    <citation type="submission" date="2019-03" db="EMBL/GenBank/DDBJ databases">
        <title>Draft genome of Brevundimonas sp. a heavy metal resistant soil bacteria.</title>
        <authorList>
            <person name="Soto J."/>
        </authorList>
    </citation>
    <scope>NUCLEOTIDE SEQUENCE [LARGE SCALE GENOMIC DNA]</scope>
    <source>
        <strain evidence="4 5">B-10</strain>
    </source>
</reference>
<dbReference type="PANTHER" id="PTHR43464">
    <property type="entry name" value="METHYLTRANSFERASE"/>
    <property type="match status" value="1"/>
</dbReference>
<dbReference type="Proteomes" id="UP000298216">
    <property type="component" value="Unassembled WGS sequence"/>
</dbReference>
<evidence type="ECO:0000256" key="2">
    <source>
        <dbReference type="ARBA" id="ARBA00022679"/>
    </source>
</evidence>
<dbReference type="OrthoDB" id="9765084at2"/>
<keyword evidence="5" id="KW-1185">Reference proteome</keyword>
<evidence type="ECO:0000256" key="3">
    <source>
        <dbReference type="ARBA" id="ARBA00022691"/>
    </source>
</evidence>
<dbReference type="AlphaFoldDB" id="A0A4Y9RYG2"/>
<dbReference type="GO" id="GO:0008168">
    <property type="term" value="F:methyltransferase activity"/>
    <property type="evidence" value="ECO:0007669"/>
    <property type="project" value="UniProtKB-KW"/>
</dbReference>
<keyword evidence="2 4" id="KW-0808">Transferase</keyword>
<name>A0A4Y9RYG2_9CAUL</name>
<sequence>MSEMTAQQVHDRVAELGPWFHNMELRGVRTAPDHFLHDYPANKFARFAHVVPEDLSGRSVLDIGCNAGFYSLEMKRRGADRVLGIDFDDRYLDQARLAAEVEDADIEFRKLSVYDLAKLGERFDLVIFMGVLYHLRHPLLALDLIHEHVADDLLLFQSMQRGADDIFEPEIDYAFSETAHFDRPDYPKLHFIEHRYAGDWTNWWAPNASASKAMLRSAGFDLLQRPEEEVFLCRRVDRPTDAAAVYPARPAVNGHDKYTETRR</sequence>
<dbReference type="CDD" id="cd02440">
    <property type="entry name" value="AdoMet_MTases"/>
    <property type="match status" value="1"/>
</dbReference>
<keyword evidence="3" id="KW-0949">S-adenosyl-L-methionine</keyword>
<dbReference type="Pfam" id="PF08003">
    <property type="entry name" value="Methyltransf_9"/>
    <property type="match status" value="1"/>
</dbReference>
<protein>
    <submittedName>
        <fullName evidence="4">TIGR04290 family methyltransferase</fullName>
    </submittedName>
</protein>
<dbReference type="SUPFAM" id="SSF53335">
    <property type="entry name" value="S-adenosyl-L-methionine-dependent methyltransferases"/>
    <property type="match status" value="1"/>
</dbReference>
<organism evidence="4 5">
    <name type="scientific">Brevundimonas intermedia</name>
    <dbReference type="NCBI Taxonomy" id="74315"/>
    <lineage>
        <taxon>Bacteria</taxon>
        <taxon>Pseudomonadati</taxon>
        <taxon>Pseudomonadota</taxon>
        <taxon>Alphaproteobacteria</taxon>
        <taxon>Caulobacterales</taxon>
        <taxon>Caulobacteraceae</taxon>
        <taxon>Brevundimonas</taxon>
    </lineage>
</organism>
<accession>A0A4Y9RYG2</accession>
<dbReference type="InterPro" id="IPR027554">
    <property type="entry name" value="Meth_Rta_06860"/>
</dbReference>
<dbReference type="GO" id="GO:0032259">
    <property type="term" value="P:methylation"/>
    <property type="evidence" value="ECO:0007669"/>
    <property type="project" value="UniProtKB-KW"/>
</dbReference>
<proteinExistence type="predicted"/>
<dbReference type="PANTHER" id="PTHR43464:SF19">
    <property type="entry name" value="UBIQUINONE BIOSYNTHESIS O-METHYLTRANSFERASE, MITOCHONDRIAL"/>
    <property type="match status" value="1"/>
</dbReference>
<dbReference type="InterPro" id="IPR029063">
    <property type="entry name" value="SAM-dependent_MTases_sf"/>
</dbReference>
<dbReference type="InterPro" id="IPR027555">
    <property type="entry name" value="Mo5U34_MeTrfas-like"/>
</dbReference>
<evidence type="ECO:0000313" key="5">
    <source>
        <dbReference type="Proteomes" id="UP000298216"/>
    </source>
</evidence>
<evidence type="ECO:0000313" key="4">
    <source>
        <dbReference type="EMBL" id="TFW14210.1"/>
    </source>
</evidence>
<dbReference type="Gene3D" id="3.40.50.150">
    <property type="entry name" value="Vaccinia Virus protein VP39"/>
    <property type="match status" value="1"/>
</dbReference>
<evidence type="ECO:0000256" key="1">
    <source>
        <dbReference type="ARBA" id="ARBA00022603"/>
    </source>
</evidence>